<feature type="modified residue" description="4-aspartylphosphate" evidence="5">
    <location>
        <position position="59"/>
    </location>
</feature>
<evidence type="ECO:0000256" key="1">
    <source>
        <dbReference type="ARBA" id="ARBA00022553"/>
    </source>
</evidence>
<accession>A0A1M6F309</accession>
<dbReference type="InterPro" id="IPR039420">
    <property type="entry name" value="WalR-like"/>
</dbReference>
<evidence type="ECO:0000256" key="4">
    <source>
        <dbReference type="ARBA" id="ARBA00023163"/>
    </source>
</evidence>
<dbReference type="Pfam" id="PF00072">
    <property type="entry name" value="Response_reg"/>
    <property type="match status" value="1"/>
</dbReference>
<reference evidence="8" key="1">
    <citation type="submission" date="2016-11" db="EMBL/GenBank/DDBJ databases">
        <authorList>
            <person name="Varghese N."/>
            <person name="Submissions S."/>
        </authorList>
    </citation>
    <scope>NUCLEOTIDE SEQUENCE [LARGE SCALE GENOMIC DNA]</scope>
    <source>
        <strain evidence="8">DSM 18829</strain>
    </source>
</reference>
<dbReference type="SMART" id="SM00448">
    <property type="entry name" value="REC"/>
    <property type="match status" value="1"/>
</dbReference>
<organism evidence="7 8">
    <name type="scientific">Flavobacterium terrae</name>
    <dbReference type="NCBI Taxonomy" id="415425"/>
    <lineage>
        <taxon>Bacteria</taxon>
        <taxon>Pseudomonadati</taxon>
        <taxon>Bacteroidota</taxon>
        <taxon>Flavobacteriia</taxon>
        <taxon>Flavobacteriales</taxon>
        <taxon>Flavobacteriaceae</taxon>
        <taxon>Flavobacterium</taxon>
    </lineage>
</organism>
<dbReference type="OrthoDB" id="1013073at2"/>
<dbReference type="Proteomes" id="UP000184488">
    <property type="component" value="Unassembled WGS sequence"/>
</dbReference>
<evidence type="ECO:0000256" key="5">
    <source>
        <dbReference type="PROSITE-ProRule" id="PRU00169"/>
    </source>
</evidence>
<dbReference type="PROSITE" id="PS50110">
    <property type="entry name" value="RESPONSE_REGULATORY"/>
    <property type="match status" value="1"/>
</dbReference>
<dbReference type="InterPro" id="IPR016032">
    <property type="entry name" value="Sig_transdc_resp-reg_C-effctor"/>
</dbReference>
<dbReference type="SUPFAM" id="SSF46894">
    <property type="entry name" value="C-terminal effector domain of the bipartite response regulators"/>
    <property type="match status" value="1"/>
</dbReference>
<evidence type="ECO:0000256" key="3">
    <source>
        <dbReference type="ARBA" id="ARBA00023125"/>
    </source>
</evidence>
<dbReference type="InterPro" id="IPR036388">
    <property type="entry name" value="WH-like_DNA-bd_sf"/>
</dbReference>
<keyword evidence="8" id="KW-1185">Reference proteome</keyword>
<evidence type="ECO:0000313" key="7">
    <source>
        <dbReference type="EMBL" id="SHI92036.1"/>
    </source>
</evidence>
<dbReference type="InterPro" id="IPR058245">
    <property type="entry name" value="NreC/VraR/RcsB-like_REC"/>
</dbReference>
<dbReference type="InterPro" id="IPR011006">
    <property type="entry name" value="CheY-like_superfamily"/>
</dbReference>
<dbReference type="GO" id="GO:0006355">
    <property type="term" value="P:regulation of DNA-templated transcription"/>
    <property type="evidence" value="ECO:0007669"/>
    <property type="project" value="InterPro"/>
</dbReference>
<dbReference type="Gene3D" id="3.40.50.2300">
    <property type="match status" value="1"/>
</dbReference>
<feature type="domain" description="Response regulatory" evidence="6">
    <location>
        <begin position="7"/>
        <end position="124"/>
    </location>
</feature>
<dbReference type="CDD" id="cd17535">
    <property type="entry name" value="REC_NarL-like"/>
    <property type="match status" value="1"/>
</dbReference>
<dbReference type="RefSeq" id="WP_073311347.1">
    <property type="nucleotide sequence ID" value="NZ_FQZI01000003.1"/>
</dbReference>
<dbReference type="InterPro" id="IPR001789">
    <property type="entry name" value="Sig_transdc_resp-reg_receiver"/>
</dbReference>
<dbReference type="InterPro" id="IPR000792">
    <property type="entry name" value="Tscrpt_reg_LuxR_C"/>
</dbReference>
<sequence length="220" mass="25377">MTAQKATICIIDDHAIVRQGLKELLHKLGTYEVIHEFDNGEEFLESLPLQPKPEVYILDYSMPNMNGIEVLQALEDKEEEYKVLLLTQHFDENIINSSYHHGARGFLHKNCSAADLQFAIDNIIKIGYNNITDILKRIKNYNAPPTSEKIDIVLSERELTFLKLVCDANEFTYDQMADMMNLSIKSIEAYRTALFERFNIKSKVGLVLFSHKYKLTEPFV</sequence>
<dbReference type="PANTHER" id="PTHR43214">
    <property type="entry name" value="TWO-COMPONENT RESPONSE REGULATOR"/>
    <property type="match status" value="1"/>
</dbReference>
<evidence type="ECO:0000259" key="6">
    <source>
        <dbReference type="PROSITE" id="PS50110"/>
    </source>
</evidence>
<gene>
    <name evidence="7" type="ORF">SAMN05444363_2106</name>
</gene>
<dbReference type="Gene3D" id="1.10.10.10">
    <property type="entry name" value="Winged helix-like DNA-binding domain superfamily/Winged helix DNA-binding domain"/>
    <property type="match status" value="1"/>
</dbReference>
<evidence type="ECO:0000313" key="8">
    <source>
        <dbReference type="Proteomes" id="UP000184488"/>
    </source>
</evidence>
<evidence type="ECO:0000256" key="2">
    <source>
        <dbReference type="ARBA" id="ARBA00023015"/>
    </source>
</evidence>
<dbReference type="SMART" id="SM00421">
    <property type="entry name" value="HTH_LUXR"/>
    <property type="match status" value="1"/>
</dbReference>
<dbReference type="GO" id="GO:0003677">
    <property type="term" value="F:DNA binding"/>
    <property type="evidence" value="ECO:0007669"/>
    <property type="project" value="UniProtKB-KW"/>
</dbReference>
<keyword evidence="3 7" id="KW-0238">DNA-binding</keyword>
<dbReference type="STRING" id="415425.SAMN05444363_2106"/>
<dbReference type="GO" id="GO:0000160">
    <property type="term" value="P:phosphorelay signal transduction system"/>
    <property type="evidence" value="ECO:0007669"/>
    <property type="project" value="InterPro"/>
</dbReference>
<proteinExistence type="predicted"/>
<protein>
    <submittedName>
        <fullName evidence="7">DNA-binding response regulator, NarL/FixJ family, contains REC and HTH domains</fullName>
    </submittedName>
</protein>
<keyword evidence="1 5" id="KW-0597">Phosphoprotein</keyword>
<dbReference type="Pfam" id="PF00196">
    <property type="entry name" value="GerE"/>
    <property type="match status" value="1"/>
</dbReference>
<dbReference type="EMBL" id="FQZI01000003">
    <property type="protein sequence ID" value="SHI92036.1"/>
    <property type="molecule type" value="Genomic_DNA"/>
</dbReference>
<name>A0A1M6F309_9FLAO</name>
<dbReference type="PANTHER" id="PTHR43214:SF41">
    <property type="entry name" value="NITRATE_NITRITE RESPONSE REGULATOR PROTEIN NARP"/>
    <property type="match status" value="1"/>
</dbReference>
<dbReference type="AlphaFoldDB" id="A0A1M6F309"/>
<keyword evidence="2" id="KW-0805">Transcription regulation</keyword>
<dbReference type="SUPFAM" id="SSF52172">
    <property type="entry name" value="CheY-like"/>
    <property type="match status" value="1"/>
</dbReference>
<keyword evidence="4" id="KW-0804">Transcription</keyword>